<dbReference type="RefSeq" id="WP_377489253.1">
    <property type="nucleotide sequence ID" value="NZ_JBHUOX010000021.1"/>
</dbReference>
<name>A0ABW6C1B7_9BACT</name>
<evidence type="ECO:0008006" key="3">
    <source>
        <dbReference type="Google" id="ProtNLM"/>
    </source>
</evidence>
<organism evidence="1 2">
    <name type="scientific">Pontibacter toksunensis</name>
    <dbReference type="NCBI Taxonomy" id="1332631"/>
    <lineage>
        <taxon>Bacteria</taxon>
        <taxon>Pseudomonadati</taxon>
        <taxon>Bacteroidota</taxon>
        <taxon>Cytophagia</taxon>
        <taxon>Cytophagales</taxon>
        <taxon>Hymenobacteraceae</taxon>
        <taxon>Pontibacter</taxon>
    </lineage>
</organism>
<gene>
    <name evidence="1" type="ORF">ACFS7Z_21300</name>
</gene>
<sequence length="144" mass="16936">MEQIYFKNNFVNIYFDKDLYLGKAVWKGDLIGAEYKEAVLLCLDLIDRHGLIGWLGDNRKMKSIRPDDLDWSVRVFLPKLLESSLQRLANLPSEDELNREAVETIYSKSNITDQELTVRDFKATKEAEAWLRELYETQKLRGYK</sequence>
<evidence type="ECO:0000313" key="2">
    <source>
        <dbReference type="Proteomes" id="UP001597641"/>
    </source>
</evidence>
<comment type="caution">
    <text evidence="1">The sequence shown here is derived from an EMBL/GenBank/DDBJ whole genome shotgun (WGS) entry which is preliminary data.</text>
</comment>
<reference evidence="2" key="1">
    <citation type="journal article" date="2019" name="Int. J. Syst. Evol. Microbiol.">
        <title>The Global Catalogue of Microorganisms (GCM) 10K type strain sequencing project: providing services to taxonomists for standard genome sequencing and annotation.</title>
        <authorList>
            <consortium name="The Broad Institute Genomics Platform"/>
            <consortium name="The Broad Institute Genome Sequencing Center for Infectious Disease"/>
            <person name="Wu L."/>
            <person name="Ma J."/>
        </authorList>
    </citation>
    <scope>NUCLEOTIDE SEQUENCE [LARGE SCALE GENOMIC DNA]</scope>
    <source>
        <strain evidence="2">KCTC 23984</strain>
    </source>
</reference>
<accession>A0ABW6C1B7</accession>
<dbReference type="EMBL" id="JBHUOX010000021">
    <property type="protein sequence ID" value="MFD3002917.1"/>
    <property type="molecule type" value="Genomic_DNA"/>
</dbReference>
<protein>
    <recommendedName>
        <fullName evidence="3">SpoIIAA-like protein</fullName>
    </recommendedName>
</protein>
<dbReference type="Proteomes" id="UP001597641">
    <property type="component" value="Unassembled WGS sequence"/>
</dbReference>
<evidence type="ECO:0000313" key="1">
    <source>
        <dbReference type="EMBL" id="MFD3002917.1"/>
    </source>
</evidence>
<proteinExistence type="predicted"/>
<keyword evidence="2" id="KW-1185">Reference proteome</keyword>